<dbReference type="AlphaFoldDB" id="A0A084VSG1"/>
<sequence>MKINLLEQPRELLSLVVLPASLETFPSGTASQGAKPFAKQKPPKAPKKETNGDSLCSLDIEKTQTIVGSKHSIPTN</sequence>
<gene>
    <name evidence="2" type="ORF">ZHAS_00008454</name>
</gene>
<evidence type="ECO:0000313" key="2">
    <source>
        <dbReference type="EMBL" id="KFB40905.1"/>
    </source>
</evidence>
<name>A0A084VSG1_ANOSI</name>
<protein>
    <submittedName>
        <fullName evidence="2 3">Chitinase</fullName>
    </submittedName>
</protein>
<reference evidence="3" key="2">
    <citation type="submission" date="2020-05" db="UniProtKB">
        <authorList>
            <consortium name="EnsemblMetazoa"/>
        </authorList>
    </citation>
    <scope>IDENTIFICATION</scope>
</reference>
<reference evidence="2 4" key="1">
    <citation type="journal article" date="2014" name="BMC Genomics">
        <title>Genome sequence of Anopheles sinensis provides insight into genetics basis of mosquito competence for malaria parasites.</title>
        <authorList>
            <person name="Zhou D."/>
            <person name="Zhang D."/>
            <person name="Ding G."/>
            <person name="Shi L."/>
            <person name="Hou Q."/>
            <person name="Ye Y."/>
            <person name="Xu Y."/>
            <person name="Zhou H."/>
            <person name="Xiong C."/>
            <person name="Li S."/>
            <person name="Yu J."/>
            <person name="Hong S."/>
            <person name="Yu X."/>
            <person name="Zou P."/>
            <person name="Chen C."/>
            <person name="Chang X."/>
            <person name="Wang W."/>
            <person name="Lv Y."/>
            <person name="Sun Y."/>
            <person name="Ma L."/>
            <person name="Shen B."/>
            <person name="Zhu C."/>
        </authorList>
    </citation>
    <scope>NUCLEOTIDE SEQUENCE [LARGE SCALE GENOMIC DNA]</scope>
</reference>
<evidence type="ECO:0000313" key="3">
    <source>
        <dbReference type="EnsemblMetazoa" id="ASIC008454-PA"/>
    </source>
</evidence>
<dbReference type="EMBL" id="ATLV01015954">
    <property type="status" value="NOT_ANNOTATED_CDS"/>
    <property type="molecule type" value="Genomic_DNA"/>
</dbReference>
<accession>A0A084VSG1</accession>
<proteinExistence type="predicted"/>
<feature type="region of interest" description="Disordered" evidence="1">
    <location>
        <begin position="26"/>
        <end position="55"/>
    </location>
</feature>
<organism evidence="2">
    <name type="scientific">Anopheles sinensis</name>
    <name type="common">Mosquito</name>
    <dbReference type="NCBI Taxonomy" id="74873"/>
    <lineage>
        <taxon>Eukaryota</taxon>
        <taxon>Metazoa</taxon>
        <taxon>Ecdysozoa</taxon>
        <taxon>Arthropoda</taxon>
        <taxon>Hexapoda</taxon>
        <taxon>Insecta</taxon>
        <taxon>Pterygota</taxon>
        <taxon>Neoptera</taxon>
        <taxon>Endopterygota</taxon>
        <taxon>Diptera</taxon>
        <taxon>Nematocera</taxon>
        <taxon>Culicoidea</taxon>
        <taxon>Culicidae</taxon>
        <taxon>Anophelinae</taxon>
        <taxon>Anopheles</taxon>
    </lineage>
</organism>
<keyword evidence="4" id="KW-1185">Reference proteome</keyword>
<evidence type="ECO:0000313" key="4">
    <source>
        <dbReference type="Proteomes" id="UP000030765"/>
    </source>
</evidence>
<dbReference type="EMBL" id="KE525048">
    <property type="protein sequence ID" value="KFB40905.1"/>
    <property type="molecule type" value="Genomic_DNA"/>
</dbReference>
<dbReference type="Proteomes" id="UP000030765">
    <property type="component" value="Unassembled WGS sequence"/>
</dbReference>
<dbReference type="EnsemblMetazoa" id="ASIC008454-RA">
    <property type="protein sequence ID" value="ASIC008454-PA"/>
    <property type="gene ID" value="ASIC008454"/>
</dbReference>
<dbReference type="VEuPathDB" id="VectorBase:ASIC008454"/>
<evidence type="ECO:0000256" key="1">
    <source>
        <dbReference type="SAM" id="MobiDB-lite"/>
    </source>
</evidence>